<dbReference type="PROSITE" id="PS51459">
    <property type="entry name" value="FIDO"/>
    <property type="match status" value="1"/>
</dbReference>
<dbReference type="PANTHER" id="PTHR13504:SF35">
    <property type="entry name" value="PROTEIN ADENYLYLTRANSFERASE SOFIC"/>
    <property type="match status" value="1"/>
</dbReference>
<organism evidence="2 3">
    <name type="scientific">Shiella aurantiaca</name>
    <dbReference type="NCBI Taxonomy" id="3058365"/>
    <lineage>
        <taxon>Bacteria</taxon>
        <taxon>Pseudomonadati</taxon>
        <taxon>Bacteroidota</taxon>
        <taxon>Cytophagia</taxon>
        <taxon>Cytophagales</taxon>
        <taxon>Shiellaceae</taxon>
        <taxon>Shiella</taxon>
    </lineage>
</organism>
<dbReference type="PANTHER" id="PTHR13504">
    <property type="entry name" value="FIDO DOMAIN-CONTAINING PROTEIN DDB_G0283145"/>
    <property type="match status" value="1"/>
</dbReference>
<keyword evidence="3" id="KW-1185">Reference proteome</keyword>
<evidence type="ECO:0000259" key="1">
    <source>
        <dbReference type="PROSITE" id="PS51459"/>
    </source>
</evidence>
<reference evidence="2" key="1">
    <citation type="submission" date="2023-06" db="EMBL/GenBank/DDBJ databases">
        <title>Cytophagales bacterium Strain LB-30, isolated from soil.</title>
        <authorList>
            <person name="Liu B."/>
        </authorList>
    </citation>
    <scope>NUCLEOTIDE SEQUENCE</scope>
    <source>
        <strain evidence="2">LB-30</strain>
    </source>
</reference>
<evidence type="ECO:0000313" key="3">
    <source>
        <dbReference type="Proteomes" id="UP001168552"/>
    </source>
</evidence>
<dbReference type="EMBL" id="JAUHJS010000001">
    <property type="protein sequence ID" value="MDN4163861.1"/>
    <property type="molecule type" value="Genomic_DNA"/>
</dbReference>
<dbReference type="InterPro" id="IPR048770">
    <property type="entry name" value="SoFic-like_C"/>
</dbReference>
<dbReference type="InterPro" id="IPR026287">
    <property type="entry name" value="SoFic-like"/>
</dbReference>
<dbReference type="Proteomes" id="UP001168552">
    <property type="component" value="Unassembled WGS sequence"/>
</dbReference>
<dbReference type="SUPFAM" id="SSF140931">
    <property type="entry name" value="Fic-like"/>
    <property type="match status" value="1"/>
</dbReference>
<dbReference type="InterPro" id="IPR025758">
    <property type="entry name" value="Fic/DOC_N"/>
</dbReference>
<dbReference type="Pfam" id="PF21248">
    <property type="entry name" value="SoFic-like_C"/>
    <property type="match status" value="1"/>
</dbReference>
<dbReference type="InterPro" id="IPR003812">
    <property type="entry name" value="Fido"/>
</dbReference>
<accession>A0ABT8F090</accession>
<dbReference type="InterPro" id="IPR036597">
    <property type="entry name" value="Fido-like_dom_sf"/>
</dbReference>
<protein>
    <submittedName>
        <fullName evidence="2">Fic family protein</fullName>
    </submittedName>
</protein>
<feature type="domain" description="Fido" evidence="1">
    <location>
        <begin position="151"/>
        <end position="296"/>
    </location>
</feature>
<dbReference type="InterPro" id="IPR040198">
    <property type="entry name" value="Fido_containing"/>
</dbReference>
<dbReference type="Pfam" id="PF02661">
    <property type="entry name" value="Fic"/>
    <property type="match status" value="1"/>
</dbReference>
<proteinExistence type="predicted"/>
<dbReference type="PIRSF" id="PIRSF038925">
    <property type="entry name" value="AMP-prot_trans"/>
    <property type="match status" value="1"/>
</dbReference>
<evidence type="ECO:0000313" key="2">
    <source>
        <dbReference type="EMBL" id="MDN4163861.1"/>
    </source>
</evidence>
<comment type="caution">
    <text evidence="2">The sequence shown here is derived from an EMBL/GenBank/DDBJ whole genome shotgun (WGS) entry which is preliminary data.</text>
</comment>
<sequence length="397" mass="45106">MYQFHGFCLMSHHGTYNLFHVPFFVFLSHVSIKMKNINPSKPFNDLPLLPPPLEKVEAIQILKQESKAAVALAELKGLARTLPNQGILINAIVLKEAQASSEVENIITTHDKLYQALAAKTITIDPSTKEVLRYREALLYGFEEIKTKGFLNTNGIARIQAILEENEAGIRQLPGTSLKNDLTGETIYTPPDDKDAIIKLMKNLEDFINAEPAEISPLIRMAIQHYQFESIHPFYDGNGRTGRIINVLYLILHNLLEIPMLYLSGYIIGHKGAYYRLLQEVRTKDNWEGWILFMLKAIEDTATKAISQINGINSIFNEIQDKVKSEAPKIYSKDLIEQLFVHPYTKIEYISSGLGVERKAASRYLKTLESIGILKLEPIGKENIFINQQLYHLLKQN</sequence>
<name>A0ABT8F090_9BACT</name>
<gene>
    <name evidence="2" type="ORF">QWY31_00030</name>
</gene>
<dbReference type="Gene3D" id="1.10.3290.10">
    <property type="entry name" value="Fido-like domain"/>
    <property type="match status" value="1"/>
</dbReference>
<dbReference type="Pfam" id="PF13784">
    <property type="entry name" value="Fic_N"/>
    <property type="match status" value="1"/>
</dbReference>